<evidence type="ECO:0000313" key="12">
    <source>
        <dbReference type="Proteomes" id="UP000574317"/>
    </source>
</evidence>
<feature type="transmembrane region" description="Helical" evidence="9">
    <location>
        <begin position="135"/>
        <end position="155"/>
    </location>
</feature>
<keyword evidence="4 9" id="KW-1133">Transmembrane helix</keyword>
<evidence type="ECO:0000256" key="2">
    <source>
        <dbReference type="ARBA" id="ARBA00022448"/>
    </source>
</evidence>
<feature type="transmembrane region" description="Helical" evidence="9">
    <location>
        <begin position="367"/>
        <end position="384"/>
    </location>
</feature>
<dbReference type="EMBL" id="JAAOAO010000039">
    <property type="protein sequence ID" value="KAF5566587.1"/>
    <property type="molecule type" value="Genomic_DNA"/>
</dbReference>
<feature type="transmembrane region" description="Helical" evidence="9">
    <location>
        <begin position="425"/>
        <end position="444"/>
    </location>
</feature>
<feature type="transmembrane region" description="Helical" evidence="9">
    <location>
        <begin position="200"/>
        <end position="218"/>
    </location>
</feature>
<feature type="transmembrane region" description="Helical" evidence="9">
    <location>
        <begin position="456"/>
        <end position="475"/>
    </location>
</feature>
<comment type="caution">
    <text evidence="11">The sequence shown here is derived from an EMBL/GenBank/DDBJ whole genome shotgun (WGS) entry which is preliminary data.</text>
</comment>
<evidence type="ECO:0000256" key="8">
    <source>
        <dbReference type="SAM" id="MobiDB-lite"/>
    </source>
</evidence>
<evidence type="ECO:0000256" key="5">
    <source>
        <dbReference type="ARBA" id="ARBA00023136"/>
    </source>
</evidence>
<dbReference type="InterPro" id="IPR011701">
    <property type="entry name" value="MFS"/>
</dbReference>
<dbReference type="FunFam" id="1.20.1250.20:FF:000064">
    <property type="entry name" value="MFS allantoate transporter"/>
    <property type="match status" value="1"/>
</dbReference>
<dbReference type="InterPro" id="IPR036259">
    <property type="entry name" value="MFS_trans_sf"/>
</dbReference>
<dbReference type="GO" id="GO:0022857">
    <property type="term" value="F:transmembrane transporter activity"/>
    <property type="evidence" value="ECO:0007669"/>
    <property type="project" value="InterPro"/>
</dbReference>
<evidence type="ECO:0000259" key="10">
    <source>
        <dbReference type="PROSITE" id="PS50850"/>
    </source>
</evidence>
<feature type="region of interest" description="Disordered" evidence="8">
    <location>
        <begin position="19"/>
        <end position="48"/>
    </location>
</feature>
<feature type="transmembrane region" description="Helical" evidence="9">
    <location>
        <begin position="230"/>
        <end position="253"/>
    </location>
</feature>
<dbReference type="AlphaFoldDB" id="A0A8H5NHI8"/>
<feature type="transmembrane region" description="Helical" evidence="9">
    <location>
        <begin position="167"/>
        <end position="188"/>
    </location>
</feature>
<dbReference type="InterPro" id="IPR020846">
    <property type="entry name" value="MFS_dom"/>
</dbReference>
<proteinExistence type="inferred from homology"/>
<dbReference type="Proteomes" id="UP000574317">
    <property type="component" value="Unassembled WGS sequence"/>
</dbReference>
<comment type="similarity">
    <text evidence="7">Belongs to the major facilitator superfamily. Allantoate permease family.</text>
</comment>
<sequence>MDKDLKPVATVPTNSTVGMGELVEDTASGRKPTATLDGDEKSSQELGSPPLGIVYSSKEDARVRWKLDLMLLPLMAFTYVLNYMDKVALSEASIFGIKEDLNLVGQQYSWSSSIFYLGYLVWQYPSSLLMQKLPIGRYFGVMIFLWGLTACTTAFTKDFATLCVNRVFLGVFESCMSPILTILISQYWTREEQPLRTSLWWSASAVGSFMADAITYGLSGKDHSGSKYAIWQVIYLVFGPMTMFWGIVVFFGVPASPLSAWFFSKRERDIATDRVLKNHTGIKNTQYKWNQVRECLMDPQPWILAIHAFLQCLQGGGLTSFSKIVLTQTLGYSSRQATLMGMPSNTIHLVSVVFAGWFCTRFKNTRCYVMIATNIIVLIGAVLVDNLPQSNHQGRLASFYIPFGLGMSMLSSNIAGFTKKSTASVMMFLGYCLGQFTGPQFFITHEAPQYQTAFRGFYSSVSAMIALEIVLLVYIKYQNHRRGRREVQEICNANVDRDDLDLTDWQQGSFRYIWLAIMFAWSCTLLICLCAVFEFRDETEQVRSQTRRRGKRKNTSEEPNHAEISPQTQSTFSAVETDVTDSFEPSSLAMLDATAMPWMDGIFDSYPDQQWDLSPDAAAFSNETGQDWMPHTESPGQTSAGFTAGSQALSSPQTVSDRVLAQHYTQNLSSKYSSKGQTWNNHTYFFNRFNSSHSFVISALYAWTAAHLHCNGTLSSEASALEHYNKSLVALGDQLSVQLGIEGVDEELGQTWPQLITRDDDLDAVSVTLYFLAWTDLLLSRRASLKRMLGLEACLLENRGHGDQSQSVYGRMAVWFCFLDARASLFSQGDDRIIQCLGNDLGLMFAVGKSYNFLQQEYTLLYPNEERRWDEAHRPLGDSNTVGQNQEASARASLNGIKEGLVAIAEEKAAENKVLSIFLTANALFHAVHIYASRIYRPKDVIYTETEHAEDIISITRRFYSKLKRPRTEAPPTKIWPIPLIMAAIEAKDPIYRDWALQLIKDCSQAGKHYVNACVFVEKVHTAEEGTGCRANLSQIARDMGDDFVI</sequence>
<name>A0A8H5NHI8_9HYPO</name>
<feature type="region of interest" description="Disordered" evidence="8">
    <location>
        <begin position="543"/>
        <end position="572"/>
    </location>
</feature>
<accession>A0A8H5NHI8</accession>
<evidence type="ECO:0000256" key="4">
    <source>
        <dbReference type="ARBA" id="ARBA00022989"/>
    </source>
</evidence>
<evidence type="ECO:0000256" key="1">
    <source>
        <dbReference type="ARBA" id="ARBA00004141"/>
    </source>
</evidence>
<dbReference type="SUPFAM" id="SSF103473">
    <property type="entry name" value="MFS general substrate transporter"/>
    <property type="match status" value="1"/>
</dbReference>
<evidence type="ECO:0000313" key="11">
    <source>
        <dbReference type="EMBL" id="KAF5566587.1"/>
    </source>
</evidence>
<evidence type="ECO:0000256" key="3">
    <source>
        <dbReference type="ARBA" id="ARBA00022692"/>
    </source>
</evidence>
<protein>
    <submittedName>
        <fullName evidence="11">DAL5-Allantoate ureidosuccinate permease</fullName>
    </submittedName>
</protein>
<feature type="transmembrane region" description="Helical" evidence="9">
    <location>
        <begin position="396"/>
        <end position="418"/>
    </location>
</feature>
<gene>
    <name evidence="11" type="ORF">FNAPI_1047</name>
</gene>
<dbReference type="Pfam" id="PF07690">
    <property type="entry name" value="MFS_1"/>
    <property type="match status" value="1"/>
</dbReference>
<feature type="region of interest" description="Disordered" evidence="8">
    <location>
        <begin position="622"/>
        <end position="648"/>
    </location>
</feature>
<dbReference type="PANTHER" id="PTHR43791:SF70">
    <property type="entry name" value="MAJOR FACILITATOR SUPERFAMILY (MFS) PROFILE DOMAIN-CONTAINING PROTEIN"/>
    <property type="match status" value="1"/>
</dbReference>
<feature type="domain" description="Major facilitator superfamily (MFS) profile" evidence="10">
    <location>
        <begin position="71"/>
        <end position="480"/>
    </location>
</feature>
<reference evidence="11 12" key="1">
    <citation type="submission" date="2020-05" db="EMBL/GenBank/DDBJ databases">
        <title>Identification and distribution of gene clusters putatively required for synthesis of sphingolipid metabolism inhibitors in phylogenetically diverse species of the filamentous fungus Fusarium.</title>
        <authorList>
            <person name="Kim H.-S."/>
            <person name="Busman M."/>
            <person name="Brown D.W."/>
            <person name="Divon H."/>
            <person name="Uhlig S."/>
            <person name="Proctor R.H."/>
        </authorList>
    </citation>
    <scope>NUCLEOTIDE SEQUENCE [LARGE SCALE GENOMIC DNA]</scope>
    <source>
        <strain evidence="11 12">NRRL 25196</strain>
    </source>
</reference>
<evidence type="ECO:0000256" key="6">
    <source>
        <dbReference type="ARBA" id="ARBA00023180"/>
    </source>
</evidence>
<keyword evidence="6" id="KW-0325">Glycoprotein</keyword>
<feature type="transmembrane region" description="Helical" evidence="9">
    <location>
        <begin position="342"/>
        <end position="360"/>
    </location>
</feature>
<feature type="transmembrane region" description="Helical" evidence="9">
    <location>
        <begin position="512"/>
        <end position="535"/>
    </location>
</feature>
<keyword evidence="3 9" id="KW-0812">Transmembrane</keyword>
<organism evidence="11 12">
    <name type="scientific">Fusarium napiforme</name>
    <dbReference type="NCBI Taxonomy" id="42672"/>
    <lineage>
        <taxon>Eukaryota</taxon>
        <taxon>Fungi</taxon>
        <taxon>Dikarya</taxon>
        <taxon>Ascomycota</taxon>
        <taxon>Pezizomycotina</taxon>
        <taxon>Sordariomycetes</taxon>
        <taxon>Hypocreomycetidae</taxon>
        <taxon>Hypocreales</taxon>
        <taxon>Nectriaceae</taxon>
        <taxon>Fusarium</taxon>
        <taxon>Fusarium fujikuroi species complex</taxon>
    </lineage>
</organism>
<keyword evidence="12" id="KW-1185">Reference proteome</keyword>
<keyword evidence="5 9" id="KW-0472">Membrane</keyword>
<dbReference type="PROSITE" id="PS50850">
    <property type="entry name" value="MFS"/>
    <property type="match status" value="1"/>
</dbReference>
<dbReference type="Gene3D" id="1.20.1250.20">
    <property type="entry name" value="MFS general substrate transporter like domains"/>
    <property type="match status" value="2"/>
</dbReference>
<dbReference type="PANTHER" id="PTHR43791">
    <property type="entry name" value="PERMEASE-RELATED"/>
    <property type="match status" value="1"/>
</dbReference>
<keyword evidence="2" id="KW-0813">Transport</keyword>
<dbReference type="GO" id="GO:0016020">
    <property type="term" value="C:membrane"/>
    <property type="evidence" value="ECO:0007669"/>
    <property type="project" value="UniProtKB-SubCell"/>
</dbReference>
<feature type="compositionally biased region" description="Polar residues" evidence="8">
    <location>
        <begin position="634"/>
        <end position="648"/>
    </location>
</feature>
<evidence type="ECO:0000256" key="7">
    <source>
        <dbReference type="ARBA" id="ARBA00037968"/>
    </source>
</evidence>
<evidence type="ECO:0000256" key="9">
    <source>
        <dbReference type="SAM" id="Phobius"/>
    </source>
</evidence>
<comment type="subcellular location">
    <subcellularLocation>
        <location evidence="1">Membrane</location>
        <topology evidence="1">Multi-pass membrane protein</topology>
    </subcellularLocation>
</comment>